<accession>A0A098LB49</accession>
<reference evidence="1 2" key="1">
    <citation type="submission" date="2014-09" db="EMBL/GenBank/DDBJ databases">
        <title>Sporocytophaga myxococcoides PG-01 genome sequencing.</title>
        <authorList>
            <person name="Liu L."/>
            <person name="Gao P.J."/>
            <person name="Chen G.J."/>
            <person name="Wang L.S."/>
        </authorList>
    </citation>
    <scope>NUCLEOTIDE SEQUENCE [LARGE SCALE GENOMIC DNA]</scope>
    <source>
        <strain evidence="1 2">PG-01</strain>
    </source>
</reference>
<dbReference type="AlphaFoldDB" id="A0A098LB49"/>
<gene>
    <name evidence="1" type="ORF">MYP_891</name>
</gene>
<sequence length="442" mass="47392">MRTKIYFNQLLALVIVFVFSINVNAQKHELHVHKHIRTSVHPNHSKEGDTLVLKVNAAATDTFYVAIFNDADSINLQVTGGNTTLPLLNAGTYHYIVSGIDGKKVSSGHIVVKEPKVRALIAPNPSTVEDTISIKVEAPASESFTLTITDTGDVVLHTLTVTGGKSVLPQLSIGKYSYSLINTNGKTVSKGKIDVKAPKIHSHIHPSVAGDTISLLVVAPETEIFTLSVSDTGDVIIQTLSVHGGSNVLPVLSVGIYNYTLENAFGYIVSRGKIVVKAPKIKSHIHPHHIHAGDTLSIKISADATESFTLNIYTFSDNLVQTITVNGGFNALPVISSGFYYYDLVDSEGYKVSKGKFVILPPKVHTVIAPNPSNAGEATIAVDADVTETFTLNIYNAADLVSTQTIQGGITLLPATLDSGIHFYTVVNAEGDIVSKGRIMIY</sequence>
<name>A0A098LB49_9BACT</name>
<comment type="caution">
    <text evidence="1">The sequence shown here is derived from an EMBL/GenBank/DDBJ whole genome shotgun (WGS) entry which is preliminary data.</text>
</comment>
<keyword evidence="2" id="KW-1185">Reference proteome</keyword>
<organism evidence="1 2">
    <name type="scientific">Sporocytophaga myxococcoides</name>
    <dbReference type="NCBI Taxonomy" id="153721"/>
    <lineage>
        <taxon>Bacteria</taxon>
        <taxon>Pseudomonadati</taxon>
        <taxon>Bacteroidota</taxon>
        <taxon>Cytophagia</taxon>
        <taxon>Cytophagales</taxon>
        <taxon>Cytophagaceae</taxon>
        <taxon>Sporocytophaga</taxon>
    </lineage>
</organism>
<dbReference type="EMBL" id="BBLT01000001">
    <property type="protein sequence ID" value="GAL83664.1"/>
    <property type="molecule type" value="Genomic_DNA"/>
</dbReference>
<protein>
    <submittedName>
        <fullName evidence="1">Uncharacterized protein</fullName>
    </submittedName>
</protein>
<dbReference type="OrthoDB" id="9817703at2"/>
<dbReference type="Proteomes" id="UP000030185">
    <property type="component" value="Unassembled WGS sequence"/>
</dbReference>
<evidence type="ECO:0000313" key="1">
    <source>
        <dbReference type="EMBL" id="GAL83664.1"/>
    </source>
</evidence>
<dbReference type="RefSeq" id="WP_045458849.1">
    <property type="nucleotide sequence ID" value="NZ_BBLT01000001.1"/>
</dbReference>
<proteinExistence type="predicted"/>
<evidence type="ECO:0000313" key="2">
    <source>
        <dbReference type="Proteomes" id="UP000030185"/>
    </source>
</evidence>